<sequence>MASKRAITSFFSPKGIACAPRAVSRASPLRLAAIRSQPQAAPRASLQTRVIPQIRLFSGSTARFDAPSNSSAKDQPQFKQWNFDDITSQITKPTSKPTIFIDVREPKELVSTGIIPSSLSIPLNSQPDALFLTPDEFLTRFGFSKPGIPQATSNGASTDAHAADADIVFYCRAGVRARAAAELAVQAGYDRSRIGVYDGSWLDWEKKGGKVEKWKGQGE</sequence>
<dbReference type="Gene3D" id="3.40.250.10">
    <property type="entry name" value="Rhodanese-like domain"/>
    <property type="match status" value="1"/>
</dbReference>
<dbReference type="InterPro" id="IPR001763">
    <property type="entry name" value="Rhodanese-like_dom"/>
</dbReference>
<dbReference type="PANTHER" id="PTHR44086:SF10">
    <property type="entry name" value="THIOSULFATE SULFURTRANSFERASE_RHODANESE-LIKE DOMAIN-CONTAINING PROTEIN 3"/>
    <property type="match status" value="1"/>
</dbReference>
<dbReference type="GO" id="GO:0004792">
    <property type="term" value="F:thiosulfate-cyanide sulfurtransferase activity"/>
    <property type="evidence" value="ECO:0007669"/>
    <property type="project" value="TreeGrafter"/>
</dbReference>
<evidence type="ECO:0000313" key="3">
    <source>
        <dbReference type="Proteomes" id="UP000054567"/>
    </source>
</evidence>
<dbReference type="PANTHER" id="PTHR44086">
    <property type="entry name" value="THIOSULFATE SULFURTRANSFERASE RDL2, MITOCHONDRIAL-RELATED"/>
    <property type="match status" value="1"/>
</dbReference>
<proteinExistence type="predicted"/>
<dbReference type="EMBL" id="DS268112">
    <property type="protein sequence ID" value="KMM70526.1"/>
    <property type="molecule type" value="Genomic_DNA"/>
</dbReference>
<name>A0A0J6FBW5_COCPO</name>
<dbReference type="GO" id="GO:0005739">
    <property type="term" value="C:mitochondrion"/>
    <property type="evidence" value="ECO:0007669"/>
    <property type="project" value="TreeGrafter"/>
</dbReference>
<reference evidence="3" key="3">
    <citation type="journal article" date="2010" name="Genome Res.">
        <title>Population genomic sequencing of Coccidioides fungi reveals recent hybridization and transposon control.</title>
        <authorList>
            <person name="Neafsey D.E."/>
            <person name="Barker B.M."/>
            <person name="Sharpton T.J."/>
            <person name="Stajich J.E."/>
            <person name="Park D.J."/>
            <person name="Whiston E."/>
            <person name="Hung C.-Y."/>
            <person name="McMahan C."/>
            <person name="White J."/>
            <person name="Sykes S."/>
            <person name="Heiman D."/>
            <person name="Young S."/>
            <person name="Zeng Q."/>
            <person name="Abouelleil A."/>
            <person name="Aftuck L."/>
            <person name="Bessette D."/>
            <person name="Brown A."/>
            <person name="FitzGerald M."/>
            <person name="Lui A."/>
            <person name="Macdonald J.P."/>
            <person name="Priest M."/>
            <person name="Orbach M.J."/>
            <person name="Galgiani J.N."/>
            <person name="Kirkland T.N."/>
            <person name="Cole G.T."/>
            <person name="Birren B.W."/>
            <person name="Henn M.R."/>
            <person name="Taylor J.W."/>
            <person name="Rounsley S.D."/>
        </authorList>
    </citation>
    <scope>NUCLEOTIDE SEQUENCE [LARGE SCALE GENOMIC DNA]</scope>
    <source>
        <strain evidence="3">RMSCC 3488</strain>
    </source>
</reference>
<evidence type="ECO:0000313" key="2">
    <source>
        <dbReference type="EMBL" id="KMM70526.1"/>
    </source>
</evidence>
<dbReference type="Pfam" id="PF00581">
    <property type="entry name" value="Rhodanese"/>
    <property type="match status" value="1"/>
</dbReference>
<organism evidence="2 3">
    <name type="scientific">Coccidioides posadasii RMSCC 3488</name>
    <dbReference type="NCBI Taxonomy" id="454284"/>
    <lineage>
        <taxon>Eukaryota</taxon>
        <taxon>Fungi</taxon>
        <taxon>Dikarya</taxon>
        <taxon>Ascomycota</taxon>
        <taxon>Pezizomycotina</taxon>
        <taxon>Eurotiomycetes</taxon>
        <taxon>Eurotiomycetidae</taxon>
        <taxon>Onygenales</taxon>
        <taxon>Onygenaceae</taxon>
        <taxon>Coccidioides</taxon>
    </lineage>
</organism>
<evidence type="ECO:0000259" key="1">
    <source>
        <dbReference type="PROSITE" id="PS50206"/>
    </source>
</evidence>
<dbReference type="InterPro" id="IPR036873">
    <property type="entry name" value="Rhodanese-like_dom_sf"/>
</dbReference>
<dbReference type="VEuPathDB" id="FungiDB:CPAG_06837"/>
<dbReference type="AlphaFoldDB" id="A0A0J6FBW5"/>
<dbReference type="SUPFAM" id="SSF52821">
    <property type="entry name" value="Rhodanese/Cell cycle control phosphatase"/>
    <property type="match status" value="1"/>
</dbReference>
<dbReference type="OrthoDB" id="566238at2759"/>
<gene>
    <name evidence="2" type="ORF">CPAG_06837</name>
</gene>
<accession>A0A0J6FBW5</accession>
<reference evidence="3" key="2">
    <citation type="journal article" date="2009" name="Genome Res.">
        <title>Comparative genomic analyses of the human fungal pathogens Coccidioides and their relatives.</title>
        <authorList>
            <person name="Sharpton T.J."/>
            <person name="Stajich J.E."/>
            <person name="Rounsley S.D."/>
            <person name="Gardner M.J."/>
            <person name="Wortman J.R."/>
            <person name="Jordar V.S."/>
            <person name="Maiti R."/>
            <person name="Kodira C.D."/>
            <person name="Neafsey D.E."/>
            <person name="Zeng Q."/>
            <person name="Hung C.-Y."/>
            <person name="McMahan C."/>
            <person name="Muszewska A."/>
            <person name="Grynberg M."/>
            <person name="Mandel M.A."/>
            <person name="Kellner E.M."/>
            <person name="Barker B.M."/>
            <person name="Galgiani J.N."/>
            <person name="Orbach M.J."/>
            <person name="Kirkland T.N."/>
            <person name="Cole G.T."/>
            <person name="Henn M.R."/>
            <person name="Birren B.W."/>
            <person name="Taylor J.W."/>
        </authorList>
    </citation>
    <scope>NUCLEOTIDE SEQUENCE [LARGE SCALE GENOMIC DNA]</scope>
    <source>
        <strain evidence="3">RMSCC 3488</strain>
    </source>
</reference>
<dbReference type="SMART" id="SM00450">
    <property type="entry name" value="RHOD"/>
    <property type="match status" value="1"/>
</dbReference>
<dbReference type="PROSITE" id="PS50206">
    <property type="entry name" value="RHODANESE_3"/>
    <property type="match status" value="1"/>
</dbReference>
<reference evidence="2 3" key="1">
    <citation type="submission" date="2007-06" db="EMBL/GenBank/DDBJ databases">
        <title>The Genome Sequence of Coccidioides posadasii RMSCC_3488.</title>
        <authorList>
            <consortium name="Coccidioides Genome Resources Consortium"/>
            <consortium name="The Broad Institute Genome Sequencing Platform"/>
            <person name="Henn M.R."/>
            <person name="Sykes S."/>
            <person name="Young S."/>
            <person name="Jaffe D."/>
            <person name="Berlin A."/>
            <person name="Alvarez P."/>
            <person name="Butler J."/>
            <person name="Gnerre S."/>
            <person name="Grabherr M."/>
            <person name="Mauceli E."/>
            <person name="Brockman W."/>
            <person name="Kodira C."/>
            <person name="Alvarado L."/>
            <person name="Zeng Q."/>
            <person name="Crawford M."/>
            <person name="Antoine C."/>
            <person name="Devon K."/>
            <person name="Galgiani J."/>
            <person name="Orsborn K."/>
            <person name="Lewis M.L."/>
            <person name="Nusbaum C."/>
            <person name="Galagan J."/>
            <person name="Birren B."/>
        </authorList>
    </citation>
    <scope>NUCLEOTIDE SEQUENCE [LARGE SCALE GENOMIC DNA]</scope>
    <source>
        <strain evidence="2 3">RMSCC 3488</strain>
    </source>
</reference>
<dbReference type="Proteomes" id="UP000054567">
    <property type="component" value="Unassembled WGS sequence"/>
</dbReference>
<feature type="domain" description="Rhodanese" evidence="1">
    <location>
        <begin position="94"/>
        <end position="213"/>
    </location>
</feature>
<protein>
    <recommendedName>
        <fullName evidence="1">Rhodanese domain-containing protein</fullName>
    </recommendedName>
</protein>